<dbReference type="InterPro" id="IPR000073">
    <property type="entry name" value="AB_hydrolase_1"/>
</dbReference>
<comment type="caution">
    <text evidence="2">The sequence shown here is derived from an EMBL/GenBank/DDBJ whole genome shotgun (WGS) entry which is preliminary data.</text>
</comment>
<evidence type="ECO:0000313" key="3">
    <source>
        <dbReference type="Proteomes" id="UP000663791"/>
    </source>
</evidence>
<dbReference type="InterPro" id="IPR045889">
    <property type="entry name" value="MES/HNL"/>
</dbReference>
<dbReference type="Pfam" id="PF12697">
    <property type="entry name" value="Abhydrolase_6"/>
    <property type="match status" value="1"/>
</dbReference>
<dbReference type="GO" id="GO:0080030">
    <property type="term" value="F:methyl indole-3-acetate esterase activity"/>
    <property type="evidence" value="ECO:0007669"/>
    <property type="project" value="TreeGrafter"/>
</dbReference>
<evidence type="ECO:0000313" key="2">
    <source>
        <dbReference type="EMBL" id="MBM9459168.1"/>
    </source>
</evidence>
<name>A0A938Y377_9ACTN</name>
<dbReference type="SUPFAM" id="SSF53474">
    <property type="entry name" value="alpha/beta-Hydrolases"/>
    <property type="match status" value="1"/>
</dbReference>
<dbReference type="Gene3D" id="3.40.50.1820">
    <property type="entry name" value="alpha/beta hydrolase"/>
    <property type="match status" value="1"/>
</dbReference>
<gene>
    <name evidence="2" type="ORF">JK386_04585</name>
</gene>
<dbReference type="Proteomes" id="UP000663791">
    <property type="component" value="Unassembled WGS sequence"/>
</dbReference>
<keyword evidence="2" id="KW-0378">Hydrolase</keyword>
<dbReference type="RefSeq" id="WP_205290490.1">
    <property type="nucleotide sequence ID" value="NZ_CP074406.1"/>
</dbReference>
<dbReference type="AlphaFoldDB" id="A0A938Y377"/>
<protein>
    <submittedName>
        <fullName evidence="2">Alpha/beta hydrolase</fullName>
    </submittedName>
</protein>
<dbReference type="GO" id="GO:0080031">
    <property type="term" value="F:methyl salicylate esterase activity"/>
    <property type="evidence" value="ECO:0007669"/>
    <property type="project" value="TreeGrafter"/>
</dbReference>
<organism evidence="2 3">
    <name type="scientific">Nocardioides faecalis</name>
    <dbReference type="NCBI Taxonomy" id="2803858"/>
    <lineage>
        <taxon>Bacteria</taxon>
        <taxon>Bacillati</taxon>
        <taxon>Actinomycetota</taxon>
        <taxon>Actinomycetes</taxon>
        <taxon>Propionibacteriales</taxon>
        <taxon>Nocardioidaceae</taxon>
        <taxon>Nocardioides</taxon>
    </lineage>
</organism>
<evidence type="ECO:0000259" key="1">
    <source>
        <dbReference type="Pfam" id="PF12697"/>
    </source>
</evidence>
<dbReference type="EMBL" id="JAERTX010000004">
    <property type="protein sequence ID" value="MBM9459168.1"/>
    <property type="molecule type" value="Genomic_DNA"/>
</dbReference>
<dbReference type="PANTHER" id="PTHR10992:SF872">
    <property type="entry name" value="METHYLESTERASE 11, CHLOROPLASTIC-RELATED"/>
    <property type="match status" value="1"/>
</dbReference>
<keyword evidence="3" id="KW-1185">Reference proteome</keyword>
<proteinExistence type="predicted"/>
<dbReference type="GO" id="GO:0009696">
    <property type="term" value="P:salicylic acid metabolic process"/>
    <property type="evidence" value="ECO:0007669"/>
    <property type="project" value="TreeGrafter"/>
</dbReference>
<dbReference type="GO" id="GO:0009694">
    <property type="term" value="P:jasmonic acid metabolic process"/>
    <property type="evidence" value="ECO:0007669"/>
    <property type="project" value="TreeGrafter"/>
</dbReference>
<dbReference type="GO" id="GO:0080032">
    <property type="term" value="F:methyl jasmonate esterase activity"/>
    <property type="evidence" value="ECO:0007669"/>
    <property type="project" value="TreeGrafter"/>
</dbReference>
<dbReference type="InterPro" id="IPR029058">
    <property type="entry name" value="AB_hydrolase_fold"/>
</dbReference>
<dbReference type="PANTHER" id="PTHR10992">
    <property type="entry name" value="METHYLESTERASE FAMILY MEMBER"/>
    <property type="match status" value="1"/>
</dbReference>
<accession>A0A938Y377</accession>
<feature type="domain" description="AB hydrolase-1" evidence="1">
    <location>
        <begin position="4"/>
        <end position="219"/>
    </location>
</feature>
<sequence>MTTFVLVHGAFRGGWAWRRVRPLLLAAGHDVHAPSLLGSGEHAAHLGAVSGLQVWVDQVSRLLELEDLYDVVLVGHSQGGLVTTGVAAAVPERIGLLVHLDAALPLPGQRAVDLLGAPAALPARETHVPPQPAAAAGEHDPATAAWLDARTTASPVAVALDPVVAVPPQVREMHAFCSQTPEGYPSRAVRARLDAAGTSYRLLVAGHDAPLSAPELVAELLLDAAAENDERNDG</sequence>
<reference evidence="2" key="1">
    <citation type="submission" date="2021-01" db="EMBL/GenBank/DDBJ databases">
        <title>Novel species in genus Nocardioides.</title>
        <authorList>
            <person name="Zhang G."/>
        </authorList>
    </citation>
    <scope>NUCLEOTIDE SEQUENCE</scope>
    <source>
        <strain evidence="2">Zg-536</strain>
    </source>
</reference>